<dbReference type="Proteomes" id="UP000189299">
    <property type="component" value="Unassembled WGS sequence"/>
</dbReference>
<proteinExistence type="predicted"/>
<organism evidence="1 2">
    <name type="scientific">Enterococcus mundtii</name>
    <dbReference type="NCBI Taxonomy" id="53346"/>
    <lineage>
        <taxon>Bacteria</taxon>
        <taxon>Bacillati</taxon>
        <taxon>Bacillota</taxon>
        <taxon>Bacilli</taxon>
        <taxon>Lactobacillales</taxon>
        <taxon>Enterococcaceae</taxon>
        <taxon>Enterococcus</taxon>
    </lineage>
</organism>
<dbReference type="RefSeq" id="WP_077151339.1">
    <property type="nucleotide sequence ID" value="NZ_CABMMO010000003.1"/>
</dbReference>
<dbReference type="OrthoDB" id="2194984at2"/>
<evidence type="ECO:0000313" key="1">
    <source>
        <dbReference type="EMBL" id="ONN44091.1"/>
    </source>
</evidence>
<comment type="caution">
    <text evidence="1">The sequence shown here is derived from an EMBL/GenBank/DDBJ whole genome shotgun (WGS) entry which is preliminary data.</text>
</comment>
<sequence length="205" mass="24656">MELLEKETLACRDWNGENIPNYVNYSFFNEPYYQGIHSHQQAILGYLEFLHRIAQCNHWASDLRVKTGNPASIEQFNEYFCSIKANPLIYIKRDPDYLGWKTNPIYVNKEMMTAEKINPEILFKNRGIYEKAFFHETQTTTVSKEQFLVLNQRFFPEREYLKIYEWDASFSNRFNRARDCYGAYLWSIYDEKRKRFTVISVFLNP</sequence>
<dbReference type="AlphaFoldDB" id="A0A1V2UL10"/>
<accession>A0A1V2UL10</accession>
<dbReference type="EMBL" id="MSTR01000003">
    <property type="protein sequence ID" value="ONN44091.1"/>
    <property type="molecule type" value="Genomic_DNA"/>
</dbReference>
<name>A0A1V2UL10_ENTMU</name>
<reference evidence="1 2" key="1">
    <citation type="submission" date="2016-12" db="EMBL/GenBank/DDBJ databases">
        <authorList>
            <person name="Song W.-J."/>
            <person name="Kurnit D.M."/>
        </authorList>
    </citation>
    <scope>NUCLEOTIDE SEQUENCE [LARGE SCALE GENOMIC DNA]</scope>
    <source>
        <strain evidence="1 2">CGB1038-1_S1</strain>
    </source>
</reference>
<gene>
    <name evidence="1" type="ORF">BTN92_04455</name>
</gene>
<evidence type="ECO:0000313" key="2">
    <source>
        <dbReference type="Proteomes" id="UP000189299"/>
    </source>
</evidence>
<protein>
    <submittedName>
        <fullName evidence="1">Uncharacterized protein</fullName>
    </submittedName>
</protein>